<name>A0ACB8UBR4_9APHY</name>
<evidence type="ECO:0000313" key="1">
    <source>
        <dbReference type="EMBL" id="KAI0091758.1"/>
    </source>
</evidence>
<proteinExistence type="predicted"/>
<comment type="caution">
    <text evidence="1">The sequence shown here is derived from an EMBL/GenBank/DDBJ whole genome shotgun (WGS) entry which is preliminary data.</text>
</comment>
<sequence length="348" mass="38774">MDVSAFIGPLLVEICFALILYGVFCAQVYYWWSAYKDPLHVRIIIWSLLVLETVHVGFCIHVLYWYFILNFSNENGLNEIAWSFGVTVYLEASVLISATVQSFYMLRIWRLRKQILVVGFMAALLIARVGLAFRTTSFAYEFSTWAGLLEASYTHAPINAGWALNVAVDAGITFVLATYLYQDRSAATKRGTKTLINKLAHYAISTGALTLMASTAIFITFNARSHSLVFGGLLEVLTKCKYAVILLFCYSCYSIPKVYANSMLAMLNARRSVMEKASSTNNMTVELSDLAQGVSSYNNARSAVIQVTKETTTMTDAWDVETRSPAVSAHSVRLATSEELYDTKKSPV</sequence>
<dbReference type="EMBL" id="MU274905">
    <property type="protein sequence ID" value="KAI0091758.1"/>
    <property type="molecule type" value="Genomic_DNA"/>
</dbReference>
<keyword evidence="2" id="KW-1185">Reference proteome</keyword>
<evidence type="ECO:0000313" key="2">
    <source>
        <dbReference type="Proteomes" id="UP001055072"/>
    </source>
</evidence>
<accession>A0ACB8UBR4</accession>
<reference evidence="1" key="1">
    <citation type="journal article" date="2021" name="Environ. Microbiol.">
        <title>Gene family expansions and transcriptome signatures uncover fungal adaptations to wood decay.</title>
        <authorList>
            <person name="Hage H."/>
            <person name="Miyauchi S."/>
            <person name="Viragh M."/>
            <person name="Drula E."/>
            <person name="Min B."/>
            <person name="Chaduli D."/>
            <person name="Navarro D."/>
            <person name="Favel A."/>
            <person name="Norest M."/>
            <person name="Lesage-Meessen L."/>
            <person name="Balint B."/>
            <person name="Merenyi Z."/>
            <person name="de Eugenio L."/>
            <person name="Morin E."/>
            <person name="Martinez A.T."/>
            <person name="Baldrian P."/>
            <person name="Stursova M."/>
            <person name="Martinez M.J."/>
            <person name="Novotny C."/>
            <person name="Magnuson J.K."/>
            <person name="Spatafora J.W."/>
            <person name="Maurice S."/>
            <person name="Pangilinan J."/>
            <person name="Andreopoulos W."/>
            <person name="LaButti K."/>
            <person name="Hundley H."/>
            <person name="Na H."/>
            <person name="Kuo A."/>
            <person name="Barry K."/>
            <person name="Lipzen A."/>
            <person name="Henrissat B."/>
            <person name="Riley R."/>
            <person name="Ahrendt S."/>
            <person name="Nagy L.G."/>
            <person name="Grigoriev I.V."/>
            <person name="Martin F."/>
            <person name="Rosso M.N."/>
        </authorList>
    </citation>
    <scope>NUCLEOTIDE SEQUENCE</scope>
    <source>
        <strain evidence="1">CBS 384.51</strain>
    </source>
</reference>
<organism evidence="1 2">
    <name type="scientific">Irpex rosettiformis</name>
    <dbReference type="NCBI Taxonomy" id="378272"/>
    <lineage>
        <taxon>Eukaryota</taxon>
        <taxon>Fungi</taxon>
        <taxon>Dikarya</taxon>
        <taxon>Basidiomycota</taxon>
        <taxon>Agaricomycotina</taxon>
        <taxon>Agaricomycetes</taxon>
        <taxon>Polyporales</taxon>
        <taxon>Irpicaceae</taxon>
        <taxon>Irpex</taxon>
    </lineage>
</organism>
<dbReference type="Proteomes" id="UP001055072">
    <property type="component" value="Unassembled WGS sequence"/>
</dbReference>
<gene>
    <name evidence="1" type="ORF">BDY19DRAFT_991436</name>
</gene>
<protein>
    <submittedName>
        <fullName evidence="1">Uncharacterized protein</fullName>
    </submittedName>
</protein>